<evidence type="ECO:0000313" key="8">
    <source>
        <dbReference type="EMBL" id="WWX25630.1"/>
    </source>
</evidence>
<comment type="cofactor">
    <cofactor evidence="1 6">
        <name>pyridoxal 5'-phosphate</name>
        <dbReference type="ChEBI" id="CHEBI:597326"/>
    </cofactor>
</comment>
<dbReference type="InterPro" id="IPR050596">
    <property type="entry name" value="AspAT/PAT-like"/>
</dbReference>
<dbReference type="PANTHER" id="PTHR46383">
    <property type="entry name" value="ASPARTATE AMINOTRANSFERASE"/>
    <property type="match status" value="1"/>
</dbReference>
<dbReference type="Gene3D" id="3.40.640.10">
    <property type="entry name" value="Type I PLP-dependent aspartate aminotransferase-like (Major domain)"/>
    <property type="match status" value="1"/>
</dbReference>
<evidence type="ECO:0000256" key="5">
    <source>
        <dbReference type="ARBA" id="ARBA00022898"/>
    </source>
</evidence>
<evidence type="ECO:0000256" key="6">
    <source>
        <dbReference type="RuleBase" id="RU000481"/>
    </source>
</evidence>
<evidence type="ECO:0000259" key="7">
    <source>
        <dbReference type="Pfam" id="PF00155"/>
    </source>
</evidence>
<evidence type="ECO:0000313" key="9">
    <source>
        <dbReference type="Proteomes" id="UP001375370"/>
    </source>
</evidence>
<dbReference type="InterPro" id="IPR015422">
    <property type="entry name" value="PyrdxlP-dep_Trfase_small"/>
</dbReference>
<protein>
    <recommendedName>
        <fullName evidence="6">Aminotransferase</fullName>
        <ecNumber evidence="6">2.6.1.-</ecNumber>
    </recommendedName>
</protein>
<proteinExistence type="inferred from homology"/>
<evidence type="ECO:0000256" key="4">
    <source>
        <dbReference type="ARBA" id="ARBA00022679"/>
    </source>
</evidence>
<gene>
    <name evidence="8" type="ORF">V8247_01265</name>
</gene>
<dbReference type="GO" id="GO:0008483">
    <property type="term" value="F:transaminase activity"/>
    <property type="evidence" value="ECO:0007669"/>
    <property type="project" value="UniProtKB-KW"/>
</dbReference>
<dbReference type="PROSITE" id="PS00105">
    <property type="entry name" value="AA_TRANSFER_CLASS_1"/>
    <property type="match status" value="1"/>
</dbReference>
<dbReference type="InterPro" id="IPR015421">
    <property type="entry name" value="PyrdxlP-dep_Trfase_major"/>
</dbReference>
<dbReference type="CDD" id="cd00609">
    <property type="entry name" value="AAT_like"/>
    <property type="match status" value="1"/>
</dbReference>
<evidence type="ECO:0000256" key="3">
    <source>
        <dbReference type="ARBA" id="ARBA00022576"/>
    </source>
</evidence>
<dbReference type="SUPFAM" id="SSF53383">
    <property type="entry name" value="PLP-dependent transferases"/>
    <property type="match status" value="1"/>
</dbReference>
<dbReference type="Gene3D" id="3.90.1150.10">
    <property type="entry name" value="Aspartate Aminotransferase, domain 1"/>
    <property type="match status" value="1"/>
</dbReference>
<feature type="domain" description="Aminotransferase class I/classII large" evidence="7">
    <location>
        <begin position="38"/>
        <end position="385"/>
    </location>
</feature>
<comment type="similarity">
    <text evidence="2 6">Belongs to the class-I pyridoxal-phosphate-dependent aminotransferase family.</text>
</comment>
<reference evidence="8 9" key="1">
    <citation type="submission" date="2024-03" db="EMBL/GenBank/DDBJ databases">
        <title>A Dehalogenimonas Isolated from Estuarine Sediments Dihaloeliminates Chlorinated Alkanes.</title>
        <authorList>
            <person name="Yang Y."/>
            <person name="Wang H."/>
        </authorList>
    </citation>
    <scope>NUCLEOTIDE SEQUENCE [LARGE SCALE GENOMIC DNA]</scope>
    <source>
        <strain evidence="8 9">W</strain>
    </source>
</reference>
<dbReference type="Proteomes" id="UP001375370">
    <property type="component" value="Chromosome"/>
</dbReference>
<keyword evidence="5" id="KW-0663">Pyridoxal phosphate</keyword>
<evidence type="ECO:0000256" key="1">
    <source>
        <dbReference type="ARBA" id="ARBA00001933"/>
    </source>
</evidence>
<keyword evidence="3 6" id="KW-0032">Aminotransferase</keyword>
<dbReference type="EC" id="2.6.1.-" evidence="6"/>
<name>A0ABZ2J415_9CHLR</name>
<dbReference type="InterPro" id="IPR015424">
    <property type="entry name" value="PyrdxlP-dep_Trfase"/>
</dbReference>
<sequence>MSIEADLEYSRTSKRVKAIKPSGIRKFFDLLSGMEGAISLGVGEPDYTTPWHIREAAIFALEHGRTMYTSNSGTPELRREIAAYLNRIHELDYDWKSEILVTVGVSEALDLATRAILDPGDEVIVPDPCYVSYASCITLAGGVPVSVPTYEDQSFEINPMDVARYITPKTKAILLGFPANPTGAVMPANKLSEIAILAERHNLIVISDEIYNRLTYGVTVPSFASMPGMKERTVLLNGVSKCYSMTGWRIGYAAGPQEIIAAMTKIHQYSMLCASSMGQAAAMEALKNGEEDIQAMVEDYNRRRMVMVSGFNSLGLSCFDPRGAFYAFPSVKSTGLSSDEFAERLLKEEKVAAVPGTAFGEQGEGYLRCCYATSMSQIEEALERIKRFLSRL</sequence>
<dbReference type="PANTHER" id="PTHR46383:SF3">
    <property type="entry name" value="ASPARTATE AMINOTRANSFERASE-RELATED"/>
    <property type="match status" value="1"/>
</dbReference>
<dbReference type="InterPro" id="IPR004838">
    <property type="entry name" value="NHTrfase_class1_PyrdxlP-BS"/>
</dbReference>
<evidence type="ECO:0000256" key="2">
    <source>
        <dbReference type="ARBA" id="ARBA00007441"/>
    </source>
</evidence>
<dbReference type="InterPro" id="IPR004839">
    <property type="entry name" value="Aminotransferase_I/II_large"/>
</dbReference>
<keyword evidence="4 6" id="KW-0808">Transferase</keyword>
<dbReference type="EMBL" id="CP146612">
    <property type="protein sequence ID" value="WWX25630.1"/>
    <property type="molecule type" value="Genomic_DNA"/>
</dbReference>
<accession>A0ABZ2J415</accession>
<dbReference type="RefSeq" id="WP_338737977.1">
    <property type="nucleotide sequence ID" value="NZ_CP146612.1"/>
</dbReference>
<dbReference type="Pfam" id="PF00155">
    <property type="entry name" value="Aminotran_1_2"/>
    <property type="match status" value="1"/>
</dbReference>
<keyword evidence="9" id="KW-1185">Reference proteome</keyword>
<organism evidence="8 9">
    <name type="scientific">Candidatus Dehalogenimonas loeffleri</name>
    <dbReference type="NCBI Taxonomy" id="3127115"/>
    <lineage>
        <taxon>Bacteria</taxon>
        <taxon>Bacillati</taxon>
        <taxon>Chloroflexota</taxon>
        <taxon>Dehalococcoidia</taxon>
        <taxon>Dehalococcoidales</taxon>
        <taxon>Dehalococcoidaceae</taxon>
        <taxon>Dehalogenimonas</taxon>
    </lineage>
</organism>